<accession>A0ACC8XBR9</accession>
<keyword evidence="2" id="KW-1185">Reference proteome</keyword>
<dbReference type="Proteomes" id="UP000188605">
    <property type="component" value="Unassembled WGS sequence"/>
</dbReference>
<proteinExistence type="predicted"/>
<gene>
    <name evidence="1" type="ORF">AN396_06550</name>
</gene>
<sequence length="308" mass="34442">MKFKPLIIGLVFISSTPIFAITITYNNNTSQLEITDLDNTNVIGLEIEVKQEDFSNNKEYELPNQGGYIAFKGDTIYIISPGINKELDKSLTINLKENLSGRVAVVKKFDQLGQNIGEEQVKIATKKVTFSDIHGHWAEQDILEMANQGYLAGYENGTFKPDNSMTREELSAVISRIFDVKRKTRGNPFNDVELDEWYTDIVLAMYDAGLINGFPNGSFGISQPVKNADAAVIMDRIIEAFNIAATQIRRSELPFSDANQIEDYAKPSVEKLYGMGLINGNPDGTYQPNNEATRAQISVLLNRLIDKR</sequence>
<organism evidence="1 2">
    <name type="scientific">Candidatus Epulonipiscium fishelsonii</name>
    <dbReference type="NCBI Taxonomy" id="77094"/>
    <lineage>
        <taxon>Bacteria</taxon>
        <taxon>Bacillati</taxon>
        <taxon>Bacillota</taxon>
        <taxon>Clostridia</taxon>
        <taxon>Lachnospirales</taxon>
        <taxon>Lachnospiraceae</taxon>
        <taxon>Candidatus Epulonipiscium</taxon>
    </lineage>
</organism>
<evidence type="ECO:0000313" key="2">
    <source>
        <dbReference type="Proteomes" id="UP000188605"/>
    </source>
</evidence>
<name>A0ACC8XBR9_9FIRM</name>
<protein>
    <submittedName>
        <fullName evidence="1">Uncharacterized protein</fullName>
    </submittedName>
</protein>
<dbReference type="EMBL" id="LJDB01000057">
    <property type="protein sequence ID" value="ONI40004.1"/>
    <property type="molecule type" value="Genomic_DNA"/>
</dbReference>
<evidence type="ECO:0000313" key="1">
    <source>
        <dbReference type="EMBL" id="ONI40004.1"/>
    </source>
</evidence>
<comment type="caution">
    <text evidence="1">The sequence shown here is derived from an EMBL/GenBank/DDBJ whole genome shotgun (WGS) entry which is preliminary data.</text>
</comment>
<reference evidence="1" key="1">
    <citation type="submission" date="2016-08" db="EMBL/GenBank/DDBJ databases">
        <authorList>
            <person name="Ngugi D.K."/>
            <person name="Miyake S."/>
            <person name="Stingl U."/>
        </authorList>
    </citation>
    <scope>NUCLEOTIDE SEQUENCE</scope>
    <source>
        <strain evidence="1">SCG-B11WGA-EpuloA1</strain>
    </source>
</reference>